<sequence length="92" mass="10623">MNVLEELRREIDRIDECLLDAVIERLKVAREIGRVKAQEGLPLTDEEREKELRERWRKRFKTEGLDPALADIVLASILKVSKEVQRGVIGDG</sequence>
<dbReference type="Proteomes" id="UP000619545">
    <property type="component" value="Unassembled WGS sequence"/>
</dbReference>
<dbReference type="GO" id="GO:0009697">
    <property type="term" value="P:salicylic acid biosynthetic process"/>
    <property type="evidence" value="ECO:0007669"/>
    <property type="project" value="TreeGrafter"/>
</dbReference>
<dbReference type="GO" id="GO:0004106">
    <property type="term" value="F:chorismate mutase activity"/>
    <property type="evidence" value="ECO:0007669"/>
    <property type="project" value="UniProtKB-EC"/>
</dbReference>
<dbReference type="PANTHER" id="PTHR38041:SF1">
    <property type="entry name" value="CHORISMATE MUTASE"/>
    <property type="match status" value="1"/>
</dbReference>
<dbReference type="Pfam" id="PF01817">
    <property type="entry name" value="CM_2"/>
    <property type="match status" value="1"/>
</dbReference>
<dbReference type="NCBIfam" id="TIGR01791">
    <property type="entry name" value="CM_archaeal"/>
    <property type="match status" value="1"/>
</dbReference>
<comment type="caution">
    <text evidence="3">The sequence shown here is derived from an EMBL/GenBank/DDBJ whole genome shotgun (WGS) entry which is preliminary data.</text>
</comment>
<proteinExistence type="predicted"/>
<dbReference type="InterPro" id="IPR010950">
    <property type="entry name" value="Chorismate_mutase_arc"/>
</dbReference>
<dbReference type="EC" id="5.4.99.5" evidence="3"/>
<dbReference type="InterPro" id="IPR036263">
    <property type="entry name" value="Chorismate_II_sf"/>
</dbReference>
<accession>A0A832SVT2</accession>
<dbReference type="SMART" id="SM00830">
    <property type="entry name" value="CM_2"/>
    <property type="match status" value="1"/>
</dbReference>
<protein>
    <submittedName>
        <fullName evidence="3">Chorismate mutase</fullName>
        <ecNumber evidence="3">5.4.99.5</ecNumber>
    </submittedName>
</protein>
<dbReference type="SUPFAM" id="SSF48600">
    <property type="entry name" value="Chorismate mutase II"/>
    <property type="match status" value="1"/>
</dbReference>
<keyword evidence="1 3" id="KW-0413">Isomerase</keyword>
<dbReference type="Gene3D" id="1.20.59.10">
    <property type="entry name" value="Chorismate mutase"/>
    <property type="match status" value="1"/>
</dbReference>
<evidence type="ECO:0000259" key="2">
    <source>
        <dbReference type="PROSITE" id="PS51168"/>
    </source>
</evidence>
<organism evidence="3 4">
    <name type="scientific">Methanopyrus kandleri</name>
    <dbReference type="NCBI Taxonomy" id="2320"/>
    <lineage>
        <taxon>Archaea</taxon>
        <taxon>Methanobacteriati</taxon>
        <taxon>Methanobacteriota</taxon>
        <taxon>Methanomada group</taxon>
        <taxon>Methanopyri</taxon>
        <taxon>Methanopyrales</taxon>
        <taxon>Methanopyraceae</taxon>
        <taxon>Methanopyrus</taxon>
    </lineage>
</organism>
<dbReference type="PANTHER" id="PTHR38041">
    <property type="entry name" value="CHORISMATE MUTASE"/>
    <property type="match status" value="1"/>
</dbReference>
<reference evidence="3" key="1">
    <citation type="journal article" date="2020" name="bioRxiv">
        <title>A rank-normalized archaeal taxonomy based on genome phylogeny resolves widespread incomplete and uneven classifications.</title>
        <authorList>
            <person name="Rinke C."/>
            <person name="Chuvochina M."/>
            <person name="Mussig A.J."/>
            <person name="Chaumeil P.-A."/>
            <person name="Waite D.W."/>
            <person name="Whitman W.B."/>
            <person name="Parks D.H."/>
            <person name="Hugenholtz P."/>
        </authorList>
    </citation>
    <scope>NUCLEOTIDE SEQUENCE</scope>
    <source>
        <strain evidence="3">UBA8853</strain>
    </source>
</reference>
<evidence type="ECO:0000256" key="1">
    <source>
        <dbReference type="ARBA" id="ARBA00023235"/>
    </source>
</evidence>
<dbReference type="InterPro" id="IPR036979">
    <property type="entry name" value="CM_dom_sf"/>
</dbReference>
<feature type="domain" description="Chorismate mutase" evidence="2">
    <location>
        <begin position="1"/>
        <end position="89"/>
    </location>
</feature>
<evidence type="ECO:0000313" key="4">
    <source>
        <dbReference type="Proteomes" id="UP000619545"/>
    </source>
</evidence>
<dbReference type="GO" id="GO:0046417">
    <property type="term" value="P:chorismate metabolic process"/>
    <property type="evidence" value="ECO:0007669"/>
    <property type="project" value="InterPro"/>
</dbReference>
<name>A0A832SVT2_9EURY</name>
<gene>
    <name evidence="3" type="ORF">HA336_07625</name>
</gene>
<dbReference type="EMBL" id="DUJS01000005">
    <property type="protein sequence ID" value="HII71082.1"/>
    <property type="molecule type" value="Genomic_DNA"/>
</dbReference>
<dbReference type="AlphaFoldDB" id="A0A832SVT2"/>
<dbReference type="InterPro" id="IPR002701">
    <property type="entry name" value="CM_II_prokaryot"/>
</dbReference>
<evidence type="ECO:0000313" key="3">
    <source>
        <dbReference type="EMBL" id="HII71082.1"/>
    </source>
</evidence>
<dbReference type="InterPro" id="IPR051331">
    <property type="entry name" value="Chorismate_mutase-related"/>
</dbReference>
<dbReference type="PROSITE" id="PS51168">
    <property type="entry name" value="CHORISMATE_MUT_2"/>
    <property type="match status" value="1"/>
</dbReference>